<dbReference type="InterPro" id="IPR010035">
    <property type="entry name" value="Thi_S"/>
</dbReference>
<evidence type="ECO:0000313" key="1">
    <source>
        <dbReference type="EMBL" id="WWO39128.1"/>
    </source>
</evidence>
<dbReference type="Pfam" id="PF02597">
    <property type="entry name" value="ThiS"/>
    <property type="match status" value="1"/>
</dbReference>
<evidence type="ECO:0000313" key="2">
    <source>
        <dbReference type="Proteomes" id="UP001379444"/>
    </source>
</evidence>
<reference evidence="1 2" key="1">
    <citation type="journal article" date="2024" name="Front. Plant Sci.">
        <title>Comprehensive phenomic and genomic studies of the species, Pectobacterium cacticida and proposal for reclassification as Alcorniella cacticida comb. nov.</title>
        <authorList>
            <person name="Jonca J."/>
            <person name="Pirhonen M."/>
            <person name="Waleron M.M."/>
            <person name="Gawor J."/>
            <person name="Mrozik A."/>
            <person name="Smoktunowicz M."/>
            <person name="Waleron K."/>
            <person name="Waleron M."/>
        </authorList>
    </citation>
    <scope>NUCLEOTIDE SEQUENCE [LARGE SCALE GENOMIC DNA]</scope>
    <source>
        <strain evidence="1 2">DPMP6</strain>
    </source>
</reference>
<dbReference type="PANTHER" id="PTHR34472:SF1">
    <property type="entry name" value="SULFUR CARRIER PROTEIN THIS"/>
    <property type="match status" value="1"/>
</dbReference>
<dbReference type="InterPro" id="IPR016155">
    <property type="entry name" value="Mopterin_synth/thiamin_S_b"/>
</dbReference>
<dbReference type="Gene3D" id="3.10.20.30">
    <property type="match status" value="1"/>
</dbReference>
<name>A0ABZ2GBU2_9GAMM</name>
<organism evidence="1 2">
    <name type="scientific">Pectobacterium cacticida</name>
    <dbReference type="NCBI Taxonomy" id="69221"/>
    <lineage>
        <taxon>Bacteria</taxon>
        <taxon>Pseudomonadati</taxon>
        <taxon>Pseudomonadota</taxon>
        <taxon>Gammaproteobacteria</taxon>
        <taxon>Enterobacterales</taxon>
        <taxon>Pectobacteriaceae</taxon>
        <taxon>Pectobacterium</taxon>
    </lineage>
</organism>
<dbReference type="PANTHER" id="PTHR34472">
    <property type="entry name" value="SULFUR CARRIER PROTEIN THIS"/>
    <property type="match status" value="1"/>
</dbReference>
<dbReference type="InterPro" id="IPR012675">
    <property type="entry name" value="Beta-grasp_dom_sf"/>
</dbReference>
<accession>A0ABZ2GBU2</accession>
<protein>
    <submittedName>
        <fullName evidence="1">Sulfur carrier protein ThiS</fullName>
    </submittedName>
</protein>
<dbReference type="InterPro" id="IPR003749">
    <property type="entry name" value="ThiS/MoaD-like"/>
</dbReference>
<keyword evidence="2" id="KW-1185">Reference proteome</keyword>
<proteinExistence type="predicted"/>
<dbReference type="RefSeq" id="WP_264496875.1">
    <property type="nucleotide sequence ID" value="NZ_CP109947.1"/>
</dbReference>
<gene>
    <name evidence="1" type="primary">thiS</name>
    <name evidence="1" type="ORF">QNA12_03650</name>
</gene>
<dbReference type="Proteomes" id="UP001379444">
    <property type="component" value="Chromosome"/>
</dbReference>
<dbReference type="CDD" id="cd00565">
    <property type="entry name" value="Ubl_ThiS"/>
    <property type="match status" value="1"/>
</dbReference>
<sequence>MRITLNDEPFDVPETLTVEALLHQMDRLQPGTALAINQTIIPRDTWSQHQVQDGDDILLFQAIAGG</sequence>
<dbReference type="NCBIfam" id="TIGR01683">
    <property type="entry name" value="thiS"/>
    <property type="match status" value="1"/>
</dbReference>
<dbReference type="EMBL" id="CP125967">
    <property type="protein sequence ID" value="WWO39128.1"/>
    <property type="molecule type" value="Genomic_DNA"/>
</dbReference>
<dbReference type="SUPFAM" id="SSF54285">
    <property type="entry name" value="MoaD/ThiS"/>
    <property type="match status" value="1"/>
</dbReference>